<keyword evidence="5 7" id="KW-0472">Membrane</keyword>
<dbReference type="InterPro" id="IPR003961">
    <property type="entry name" value="FN3_dom"/>
</dbReference>
<dbReference type="InterPro" id="IPR001245">
    <property type="entry name" value="Ser-Thr/Tyr_kinase_cat_dom"/>
</dbReference>
<dbReference type="GO" id="GO:0009653">
    <property type="term" value="P:anatomical structure morphogenesis"/>
    <property type="evidence" value="ECO:0007669"/>
    <property type="project" value="UniProtKB-ARBA"/>
</dbReference>
<dbReference type="SUPFAM" id="SSF49265">
    <property type="entry name" value="Fibronectin type III"/>
    <property type="match status" value="1"/>
</dbReference>
<evidence type="ECO:0000256" key="7">
    <source>
        <dbReference type="SAM" id="Phobius"/>
    </source>
</evidence>
<dbReference type="GO" id="GO:0030154">
    <property type="term" value="P:cell differentiation"/>
    <property type="evidence" value="ECO:0007669"/>
    <property type="project" value="UniProtKB-ARBA"/>
</dbReference>
<evidence type="ECO:0008006" key="14">
    <source>
        <dbReference type="Google" id="ProtNLM"/>
    </source>
</evidence>
<dbReference type="SMART" id="SM00060">
    <property type="entry name" value="FN3"/>
    <property type="match status" value="1"/>
</dbReference>
<dbReference type="PANTHER" id="PTHR24416:SF611">
    <property type="entry name" value="TYROSINE-PROTEIN KINASE TRANSMEMBRANE RECEPTOR ROR"/>
    <property type="match status" value="1"/>
</dbReference>
<dbReference type="Gene3D" id="1.10.510.10">
    <property type="entry name" value="Transferase(Phosphotransferase) domain 1"/>
    <property type="match status" value="1"/>
</dbReference>
<dbReference type="Gene3D" id="3.30.200.20">
    <property type="entry name" value="Phosphorylase Kinase, domain 1"/>
    <property type="match status" value="1"/>
</dbReference>
<name>A0AAD4JU99_9MUSC</name>
<evidence type="ECO:0000259" key="10">
    <source>
        <dbReference type="PROSITE" id="PS50853"/>
    </source>
</evidence>
<dbReference type="PROSITE" id="PS51212">
    <property type="entry name" value="WSC"/>
    <property type="match status" value="1"/>
</dbReference>
<dbReference type="InterPro" id="IPR050122">
    <property type="entry name" value="RTK"/>
</dbReference>
<dbReference type="GO" id="GO:0005886">
    <property type="term" value="C:plasma membrane"/>
    <property type="evidence" value="ECO:0007669"/>
    <property type="project" value="TreeGrafter"/>
</dbReference>
<evidence type="ECO:0000313" key="12">
    <source>
        <dbReference type="EMBL" id="KAH8359526.1"/>
    </source>
</evidence>
<sequence>VARSMPTGHRPIASWHGHQASVRIAAMALLLSFSCVSTEQLELVEKEPVYFYVGCYTARTDLLKESVYAKMPQTCIEICEHQDHRYAVLAAEKCFCANQLEAHEKQDDQLCNSRCLANKAQYCGGVGVHSYYSTTLLRQPAPHHLRVVNSTENSLSLAWDAYESSKLLQAGGAEASLVPQQTQQQIRNFRIKCKVLETYSTLPPFQQPEFIVQSSETGFELTDLQPATLYNISVLAFCGTAREQDERECGHATLVARTEVGVPSPAPMQPKILTRTSNSITVELSPVHNNNGPVSKLLIIVEFVDDSLSQPFETQLLGSWQEAQQYGVPYYIAAELDYDRPEDNRTRPFVIGDGKRYGRYRNVPLQQVANTVDGDTKEREPHVHISLGVVSTLQNSSKTLYTRSNHEQHASSLDDFSYATFEKGQSSVVALAVTCVIFGSCLILSLITYFYLRYKTCHGQGLGLARRRNAHEMTQQTPIIERENNGYLIEDEVLPASLESFKQQLQQLIDGLERQPRNVLRLNATDVIGSGRYGEVITGRLNSTQNVPKECALHVLSLDDLNDTQTQAHLLRELRQLKRLRQQSNELLLEFYGISSSADWFYFIFELQRVTLKRRLVESRQVAPASRLSTLSEQLLLQWMYELSSAMSHLGSCQVIHRQLTGYSVYVSADSKLKLSYFGPLHHVNGNGQQLDLCRWLAPEVLRHGQSHATVKSDVWSFACVAWECCALGGTLYANISNSHQLLEAIRTGVRPAQPAYVYGDLYQLLLNCWQLEPSERIGFEDVSFGVRQLMTSARHALCFDRPVSDTFETLPPYLPMFEA</sequence>
<evidence type="ECO:0000256" key="5">
    <source>
        <dbReference type="ARBA" id="ARBA00023136"/>
    </source>
</evidence>
<evidence type="ECO:0000256" key="1">
    <source>
        <dbReference type="ARBA" id="ARBA00004479"/>
    </source>
</evidence>
<dbReference type="PROSITE" id="PS50853">
    <property type="entry name" value="FN3"/>
    <property type="match status" value="1"/>
</dbReference>
<accession>A0AAD4JU99</accession>
<reference evidence="12" key="1">
    <citation type="journal article" date="2021" name="Mol. Ecol. Resour.">
        <title>Phylogenomic analyses of the genus Drosophila reveals genomic signals of climate adaptation.</title>
        <authorList>
            <person name="Li F."/>
            <person name="Rane R.V."/>
            <person name="Luria V."/>
            <person name="Xiong Z."/>
            <person name="Chen J."/>
            <person name="Li Z."/>
            <person name="Catullo R.A."/>
            <person name="Griffin P.C."/>
            <person name="Schiffer M."/>
            <person name="Pearce S."/>
            <person name="Lee S.F."/>
            <person name="McElroy K."/>
            <person name="Stocker A."/>
            <person name="Shirriffs J."/>
            <person name="Cockerell F."/>
            <person name="Coppin C."/>
            <person name="Sgro C.M."/>
            <person name="Karger A."/>
            <person name="Cain J.W."/>
            <person name="Weber J.A."/>
            <person name="Santpere G."/>
            <person name="Kirschner M.W."/>
            <person name="Hoffmann A.A."/>
            <person name="Oakeshott J.G."/>
            <person name="Zhang G."/>
        </authorList>
    </citation>
    <scope>NUCLEOTIDE SEQUENCE</scope>
    <source>
        <strain evidence="12">BGI-SZ-2011g</strain>
    </source>
</reference>
<evidence type="ECO:0000313" key="13">
    <source>
        <dbReference type="Proteomes" id="UP001200034"/>
    </source>
</evidence>
<comment type="subcellular location">
    <subcellularLocation>
        <location evidence="1">Membrane</location>
        <topology evidence="1">Single-pass type I membrane protein</topology>
    </subcellularLocation>
</comment>
<dbReference type="InterPro" id="IPR057598">
    <property type="entry name" value="Fn3_PTPRU"/>
</dbReference>
<keyword evidence="13" id="KW-1185">Reference proteome</keyword>
<feature type="domain" description="Protein kinase" evidence="9">
    <location>
        <begin position="522"/>
        <end position="791"/>
    </location>
</feature>
<evidence type="ECO:0000256" key="2">
    <source>
        <dbReference type="ARBA" id="ARBA00022692"/>
    </source>
</evidence>
<feature type="transmembrane region" description="Helical" evidence="7">
    <location>
        <begin position="428"/>
        <end position="452"/>
    </location>
</feature>
<evidence type="ECO:0000256" key="4">
    <source>
        <dbReference type="ARBA" id="ARBA00022989"/>
    </source>
</evidence>
<dbReference type="Pfam" id="PF23144">
    <property type="entry name" value="Fn3_PTPRU"/>
    <property type="match status" value="1"/>
</dbReference>
<dbReference type="Pfam" id="PF07714">
    <property type="entry name" value="PK_Tyr_Ser-Thr"/>
    <property type="match status" value="1"/>
</dbReference>
<dbReference type="SUPFAM" id="SSF56112">
    <property type="entry name" value="Protein kinase-like (PK-like)"/>
    <property type="match status" value="1"/>
</dbReference>
<dbReference type="PANTHER" id="PTHR24416">
    <property type="entry name" value="TYROSINE-PROTEIN KINASE RECEPTOR"/>
    <property type="match status" value="1"/>
</dbReference>
<evidence type="ECO:0000256" key="6">
    <source>
        <dbReference type="ARBA" id="ARBA00023180"/>
    </source>
</evidence>
<evidence type="ECO:0000256" key="8">
    <source>
        <dbReference type="SAM" id="SignalP"/>
    </source>
</evidence>
<dbReference type="Proteomes" id="UP001200034">
    <property type="component" value="Unassembled WGS sequence"/>
</dbReference>
<dbReference type="Gene3D" id="2.60.40.10">
    <property type="entry name" value="Immunoglobulins"/>
    <property type="match status" value="1"/>
</dbReference>
<evidence type="ECO:0000259" key="9">
    <source>
        <dbReference type="PROSITE" id="PS50011"/>
    </source>
</evidence>
<dbReference type="GO" id="GO:0043235">
    <property type="term" value="C:receptor complex"/>
    <property type="evidence" value="ECO:0007669"/>
    <property type="project" value="TreeGrafter"/>
</dbReference>
<dbReference type="GO" id="GO:0005524">
    <property type="term" value="F:ATP binding"/>
    <property type="evidence" value="ECO:0007669"/>
    <property type="project" value="InterPro"/>
</dbReference>
<keyword evidence="6" id="KW-0325">Glycoprotein</keyword>
<dbReference type="InterPro" id="IPR036116">
    <property type="entry name" value="FN3_sf"/>
</dbReference>
<dbReference type="InterPro" id="IPR011009">
    <property type="entry name" value="Kinase-like_dom_sf"/>
</dbReference>
<dbReference type="InterPro" id="IPR013783">
    <property type="entry name" value="Ig-like_fold"/>
</dbReference>
<dbReference type="GO" id="GO:0007169">
    <property type="term" value="P:cell surface receptor protein tyrosine kinase signaling pathway"/>
    <property type="evidence" value="ECO:0007669"/>
    <property type="project" value="TreeGrafter"/>
</dbReference>
<feature type="domain" description="Fibronectin type-III" evidence="10">
    <location>
        <begin position="141"/>
        <end position="258"/>
    </location>
</feature>
<feature type="signal peptide" evidence="8">
    <location>
        <begin position="1"/>
        <end position="38"/>
    </location>
</feature>
<feature type="domain" description="WSC" evidence="11">
    <location>
        <begin position="49"/>
        <end position="135"/>
    </location>
</feature>
<gene>
    <name evidence="12" type="ORF">KR093_007358</name>
</gene>
<keyword evidence="2 7" id="KW-0812">Transmembrane</keyword>
<keyword evidence="3 8" id="KW-0732">Signal</keyword>
<comment type="caution">
    <text evidence="12">The sequence shown here is derived from an EMBL/GenBank/DDBJ whole genome shotgun (WGS) entry which is preliminary data.</text>
</comment>
<dbReference type="PROSITE" id="PS50011">
    <property type="entry name" value="PROTEIN_KINASE_DOM"/>
    <property type="match status" value="1"/>
</dbReference>
<dbReference type="SMART" id="SM00321">
    <property type="entry name" value="WSC"/>
    <property type="match status" value="1"/>
</dbReference>
<dbReference type="InterPro" id="IPR002889">
    <property type="entry name" value="WSC_carb-bd"/>
</dbReference>
<dbReference type="InterPro" id="IPR000719">
    <property type="entry name" value="Prot_kinase_dom"/>
</dbReference>
<dbReference type="AlphaFoldDB" id="A0AAD4JU99"/>
<keyword evidence="4 7" id="KW-1133">Transmembrane helix</keyword>
<feature type="non-terminal residue" evidence="12">
    <location>
        <position position="820"/>
    </location>
</feature>
<evidence type="ECO:0000259" key="11">
    <source>
        <dbReference type="PROSITE" id="PS51212"/>
    </source>
</evidence>
<dbReference type="GO" id="GO:0007399">
    <property type="term" value="P:nervous system development"/>
    <property type="evidence" value="ECO:0007669"/>
    <property type="project" value="UniProtKB-ARBA"/>
</dbReference>
<protein>
    <recommendedName>
        <fullName evidence="14">Tyrosine-protein kinase Wsck</fullName>
    </recommendedName>
</protein>
<organism evidence="12 13">
    <name type="scientific">Drosophila rubida</name>
    <dbReference type="NCBI Taxonomy" id="30044"/>
    <lineage>
        <taxon>Eukaryota</taxon>
        <taxon>Metazoa</taxon>
        <taxon>Ecdysozoa</taxon>
        <taxon>Arthropoda</taxon>
        <taxon>Hexapoda</taxon>
        <taxon>Insecta</taxon>
        <taxon>Pterygota</taxon>
        <taxon>Neoptera</taxon>
        <taxon>Endopterygota</taxon>
        <taxon>Diptera</taxon>
        <taxon>Brachycera</taxon>
        <taxon>Muscomorpha</taxon>
        <taxon>Ephydroidea</taxon>
        <taxon>Drosophilidae</taxon>
        <taxon>Drosophila</taxon>
    </lineage>
</organism>
<proteinExistence type="predicted"/>
<evidence type="ECO:0000256" key="3">
    <source>
        <dbReference type="ARBA" id="ARBA00022729"/>
    </source>
</evidence>
<dbReference type="Pfam" id="PF01822">
    <property type="entry name" value="WSC"/>
    <property type="match status" value="1"/>
</dbReference>
<feature type="non-terminal residue" evidence="12">
    <location>
        <position position="1"/>
    </location>
</feature>
<dbReference type="CDD" id="cd00063">
    <property type="entry name" value="FN3"/>
    <property type="match status" value="1"/>
</dbReference>
<feature type="chain" id="PRO_5041950307" description="Tyrosine-protein kinase Wsck" evidence="8">
    <location>
        <begin position="39"/>
        <end position="820"/>
    </location>
</feature>
<dbReference type="GO" id="GO:0004714">
    <property type="term" value="F:transmembrane receptor protein tyrosine kinase activity"/>
    <property type="evidence" value="ECO:0007669"/>
    <property type="project" value="TreeGrafter"/>
</dbReference>
<dbReference type="EMBL" id="JAJJHW010003409">
    <property type="protein sequence ID" value="KAH8359526.1"/>
    <property type="molecule type" value="Genomic_DNA"/>
</dbReference>